<evidence type="ECO:0000313" key="2">
    <source>
        <dbReference type="EMBL" id="AMR77275.1"/>
    </source>
</evidence>
<gene>
    <name evidence="2" type="ORF">A2G96_05755</name>
</gene>
<sequence>MPLLRQLIPEADALLALEIPDLAGYMLETLLPVTNDNRGNWNRHNFCLNAMREYSDNGQQRNDIGIACSTAWSWLEANGLICHAPEQEHWYVPTRRAEQIGNYRGIRQMISQRELPPEFLHPSMLENVRPLFLQGKFDTAVFEAFKALEVAIRSACGFGADQIGVQLASKAFHPESGPLTDQDQEKGERVALMNLMTGALGSYKNPVSHRHVQLGAEEAREMVMLASHLRKIVDARAGKLFETTFAAIEDQPS</sequence>
<dbReference type="KEGG" id="cnan:A2G96_05755"/>
<dbReference type="Proteomes" id="UP000075238">
    <property type="component" value="Chromosome 1"/>
</dbReference>
<dbReference type="AlphaFoldDB" id="A0A142JGR3"/>
<dbReference type="EMBL" id="CP014844">
    <property type="protein sequence ID" value="AMR77275.1"/>
    <property type="molecule type" value="Genomic_DNA"/>
</dbReference>
<keyword evidence="3" id="KW-1185">Reference proteome</keyword>
<dbReference type="RefSeq" id="WP_062797561.1">
    <property type="nucleotide sequence ID" value="NZ_CP014844.1"/>
</dbReference>
<name>A0A142JGR3_9BURK</name>
<evidence type="ECO:0000313" key="3">
    <source>
        <dbReference type="Proteomes" id="UP000075238"/>
    </source>
</evidence>
<dbReference type="OrthoDB" id="5195054at2"/>
<dbReference type="InterPro" id="IPR012654">
    <property type="entry name" value="CHP02391"/>
</dbReference>
<evidence type="ECO:0000259" key="1">
    <source>
        <dbReference type="Pfam" id="PF09509"/>
    </source>
</evidence>
<proteinExistence type="predicted"/>
<protein>
    <recommendedName>
        <fullName evidence="1">Conserved hypothetical protein CHP02391 domain-containing protein</fullName>
    </recommendedName>
</protein>
<dbReference type="Pfam" id="PF09509">
    <property type="entry name" value="Hypoth_Ymh"/>
    <property type="match status" value="1"/>
</dbReference>
<dbReference type="NCBIfam" id="TIGR02391">
    <property type="entry name" value="hypoth_ymh"/>
    <property type="match status" value="1"/>
</dbReference>
<feature type="domain" description="Conserved hypothetical protein CHP02391" evidence="1">
    <location>
        <begin position="120"/>
        <end position="231"/>
    </location>
</feature>
<accession>A0A142JGR3</accession>
<organism evidence="2 3">
    <name type="scientific">Cupriavidus nantongensis</name>
    <dbReference type="NCBI Taxonomy" id="1796606"/>
    <lineage>
        <taxon>Bacteria</taxon>
        <taxon>Pseudomonadati</taxon>
        <taxon>Pseudomonadota</taxon>
        <taxon>Betaproteobacteria</taxon>
        <taxon>Burkholderiales</taxon>
        <taxon>Burkholderiaceae</taxon>
        <taxon>Cupriavidus</taxon>
    </lineage>
</organism>
<reference evidence="2 3" key="1">
    <citation type="submission" date="2016-03" db="EMBL/GenBank/DDBJ databases">
        <title>Complete genome sequence of a novel chlorpyrifos degrading bacterium, Cupriavidus nantongensis sp. X1.</title>
        <authorList>
            <person name="Fang L."/>
        </authorList>
    </citation>
    <scope>NUCLEOTIDE SEQUENCE [LARGE SCALE GENOMIC DNA]</scope>
    <source>
        <strain evidence="2 3">X1</strain>
    </source>
</reference>
<dbReference type="STRING" id="1796606.A2G96_05755"/>